<sequence length="179" mass="19931">MITSVKEVLDAIDQEKGHIEQLSGASQDVLITILLDALAEQISIENAGYLALRELCNRGSVPIELLLLAHSLAQWVSCATIEELDGYFLERARELAPDNLRVLYAVLEKQPNIEGDRNQRAFEQKIIGRILKLYPADPIATEASAILVNSDRSLPLDFINRLPNPLEDVDFTQLIEIIG</sequence>
<dbReference type="RefSeq" id="WP_190471508.1">
    <property type="nucleotide sequence ID" value="NZ_JACJPW010000091.1"/>
</dbReference>
<gene>
    <name evidence="1" type="ORF">H6G03_26945</name>
</gene>
<dbReference type="Proteomes" id="UP000641646">
    <property type="component" value="Unassembled WGS sequence"/>
</dbReference>
<protein>
    <submittedName>
        <fullName evidence="1">Uncharacterized protein</fullName>
    </submittedName>
</protein>
<dbReference type="EMBL" id="JACJPW010000091">
    <property type="protein sequence ID" value="MBD2184664.1"/>
    <property type="molecule type" value="Genomic_DNA"/>
</dbReference>
<dbReference type="AlphaFoldDB" id="A0A926VLJ3"/>
<name>A0A926VLJ3_9CYAN</name>
<evidence type="ECO:0000313" key="2">
    <source>
        <dbReference type="Proteomes" id="UP000641646"/>
    </source>
</evidence>
<organism evidence="1 2">
    <name type="scientific">Aerosakkonema funiforme FACHB-1375</name>
    <dbReference type="NCBI Taxonomy" id="2949571"/>
    <lineage>
        <taxon>Bacteria</taxon>
        <taxon>Bacillati</taxon>
        <taxon>Cyanobacteriota</taxon>
        <taxon>Cyanophyceae</taxon>
        <taxon>Oscillatoriophycideae</taxon>
        <taxon>Aerosakkonematales</taxon>
        <taxon>Aerosakkonemataceae</taxon>
        <taxon>Aerosakkonema</taxon>
    </lineage>
</organism>
<reference evidence="1" key="2">
    <citation type="submission" date="2020-08" db="EMBL/GenBank/DDBJ databases">
        <authorList>
            <person name="Chen M."/>
            <person name="Teng W."/>
            <person name="Zhao L."/>
            <person name="Hu C."/>
            <person name="Zhou Y."/>
            <person name="Han B."/>
            <person name="Song L."/>
            <person name="Shu W."/>
        </authorList>
    </citation>
    <scope>NUCLEOTIDE SEQUENCE</scope>
    <source>
        <strain evidence="1">FACHB-1375</strain>
    </source>
</reference>
<comment type="caution">
    <text evidence="1">The sequence shown here is derived from an EMBL/GenBank/DDBJ whole genome shotgun (WGS) entry which is preliminary data.</text>
</comment>
<evidence type="ECO:0000313" key="1">
    <source>
        <dbReference type="EMBL" id="MBD2184664.1"/>
    </source>
</evidence>
<reference evidence="1" key="1">
    <citation type="journal article" date="2015" name="ISME J.">
        <title>Draft Genome Sequence of Streptomyces incarnatus NRRL8089, which Produces the Nucleoside Antibiotic Sinefungin.</title>
        <authorList>
            <person name="Oshima K."/>
            <person name="Hattori M."/>
            <person name="Shimizu H."/>
            <person name="Fukuda K."/>
            <person name="Nemoto M."/>
            <person name="Inagaki K."/>
            <person name="Tamura T."/>
        </authorList>
    </citation>
    <scope>NUCLEOTIDE SEQUENCE</scope>
    <source>
        <strain evidence="1">FACHB-1375</strain>
    </source>
</reference>
<accession>A0A926VLJ3</accession>
<proteinExistence type="predicted"/>
<keyword evidence="2" id="KW-1185">Reference proteome</keyword>